<dbReference type="InterPro" id="IPR037066">
    <property type="entry name" value="Plug_dom_sf"/>
</dbReference>
<dbReference type="AlphaFoldDB" id="A0A327QL61"/>
<protein>
    <submittedName>
        <fullName evidence="13">Outer membrane receptor protein involved in Fe transport</fullName>
    </submittedName>
</protein>
<keyword evidence="7 8" id="KW-0998">Cell outer membrane</keyword>
<dbReference type="Proteomes" id="UP000249547">
    <property type="component" value="Unassembled WGS sequence"/>
</dbReference>
<feature type="signal peptide" evidence="10">
    <location>
        <begin position="1"/>
        <end position="21"/>
    </location>
</feature>
<sequence length="822" mass="93410">MMKYFVCTLLMCSLFSFPLHAQQPTKISGKVVDAISKQGVEFASVVVLRAIDSSLVNGVYTDAKGLFSYSNLPFGKYIVRVTFMGYEKLEKGFELTAQHAVTVLPTLQLHTAGTNLKAVEIKTEKPAFSMQIDRQVFDAGSIITAEGGTGTDVLKGIPSVDVDIDNNVTLRGKSISVYIDGKPSPFGDPKTALEMIPAETIDRIEVISNPSSKFEAQGGGGIINIVLKKDRAMGYNVMMTGGIDTRGQMNAGFNGNLRLRKLNFFGSLNGRYGDQIGSGLSKRKNMFGDTTYFNQSNENKNISRGQNGKFGFDYYADNYNTISISTGFSNNYNSNVDSIYLNYLNNLHEQTKYSRRKNASESNGRNFNTSINYKRTFERANEELTAHVTYATYNSHSNSNYNTRTFVQPNDVQQKPNVRQNFGRGHNYNWDFQTDYTRPIGTKGKLEAGVKANVRENENDYIALNFNNTTQVFDTSITLSNSYQYKEKVFAGYFNYANTLGRVGYQVGLRAEQATLDGYSFTKDTSVNNRFTNFFPSLYLKYDLRNNQNLVFNYATRTDRPNFDQLLPYLNDSDPQNLRTGNPALQPAFTHKLEGNYTVYYPKSNNFFTTGVYYSRTEDVIERVSIIDTKSGITTTSPQNVATNQNLGYTASYKMRLFKWWTHTTTISAEYANMQGRNDSTNYANENLGASININSNFRLPKKFSIQLTGQYRTPRLMAQGTFRANNGMDLGIRKDMLKNNRLVLSLNISDIFFTRNYRSYYETPTFTQEYDRRRSTRTIRLNVRYRFGKIDPNLFRRKKQTQVEEKEEEQPPRTTGREQGL</sequence>
<dbReference type="PANTHER" id="PTHR30069">
    <property type="entry name" value="TONB-DEPENDENT OUTER MEMBRANE RECEPTOR"/>
    <property type="match status" value="1"/>
</dbReference>
<dbReference type="OrthoDB" id="905812at2"/>
<organism evidence="13 14">
    <name type="scientific">Chitinophaga skermanii</name>
    <dbReference type="NCBI Taxonomy" id="331697"/>
    <lineage>
        <taxon>Bacteria</taxon>
        <taxon>Pseudomonadati</taxon>
        <taxon>Bacteroidota</taxon>
        <taxon>Chitinophagia</taxon>
        <taxon>Chitinophagales</taxon>
        <taxon>Chitinophagaceae</taxon>
        <taxon>Chitinophaga</taxon>
    </lineage>
</organism>
<dbReference type="EMBL" id="QLLL01000004">
    <property type="protein sequence ID" value="RAJ05279.1"/>
    <property type="molecule type" value="Genomic_DNA"/>
</dbReference>
<evidence type="ECO:0000256" key="7">
    <source>
        <dbReference type="ARBA" id="ARBA00023237"/>
    </source>
</evidence>
<dbReference type="GO" id="GO:0009279">
    <property type="term" value="C:cell outer membrane"/>
    <property type="evidence" value="ECO:0007669"/>
    <property type="project" value="UniProtKB-SubCell"/>
</dbReference>
<keyword evidence="4 8" id="KW-0812">Transmembrane</keyword>
<evidence type="ECO:0000256" key="2">
    <source>
        <dbReference type="ARBA" id="ARBA00022448"/>
    </source>
</evidence>
<dbReference type="Gene3D" id="2.40.170.20">
    <property type="entry name" value="TonB-dependent receptor, beta-barrel domain"/>
    <property type="match status" value="1"/>
</dbReference>
<evidence type="ECO:0000256" key="10">
    <source>
        <dbReference type="SAM" id="SignalP"/>
    </source>
</evidence>
<proteinExistence type="inferred from homology"/>
<comment type="similarity">
    <text evidence="8">Belongs to the TonB-dependent receptor family.</text>
</comment>
<dbReference type="InterPro" id="IPR039426">
    <property type="entry name" value="TonB-dep_rcpt-like"/>
</dbReference>
<evidence type="ECO:0000256" key="1">
    <source>
        <dbReference type="ARBA" id="ARBA00004571"/>
    </source>
</evidence>
<dbReference type="Pfam" id="PF13715">
    <property type="entry name" value="CarbopepD_reg_2"/>
    <property type="match status" value="1"/>
</dbReference>
<dbReference type="InterPro" id="IPR041700">
    <property type="entry name" value="OMP_b-brl_3"/>
</dbReference>
<dbReference type="Pfam" id="PF14905">
    <property type="entry name" value="OMP_b-brl_3"/>
    <property type="match status" value="1"/>
</dbReference>
<evidence type="ECO:0000256" key="4">
    <source>
        <dbReference type="ARBA" id="ARBA00022692"/>
    </source>
</evidence>
<dbReference type="PROSITE" id="PS52016">
    <property type="entry name" value="TONB_DEPENDENT_REC_3"/>
    <property type="match status" value="1"/>
</dbReference>
<evidence type="ECO:0000256" key="6">
    <source>
        <dbReference type="ARBA" id="ARBA00023136"/>
    </source>
</evidence>
<dbReference type="InterPro" id="IPR012910">
    <property type="entry name" value="Plug_dom"/>
</dbReference>
<evidence type="ECO:0000259" key="11">
    <source>
        <dbReference type="Pfam" id="PF07715"/>
    </source>
</evidence>
<dbReference type="Pfam" id="PF07715">
    <property type="entry name" value="Plug"/>
    <property type="match status" value="1"/>
</dbReference>
<evidence type="ECO:0000256" key="8">
    <source>
        <dbReference type="PROSITE-ProRule" id="PRU01360"/>
    </source>
</evidence>
<feature type="chain" id="PRO_5016319092" evidence="10">
    <location>
        <begin position="22"/>
        <end position="822"/>
    </location>
</feature>
<keyword evidence="2 8" id="KW-0813">Transport</keyword>
<comment type="subcellular location">
    <subcellularLocation>
        <location evidence="1 8">Cell outer membrane</location>
        <topology evidence="1 8">Multi-pass membrane protein</topology>
    </subcellularLocation>
</comment>
<feature type="region of interest" description="Disordered" evidence="9">
    <location>
        <begin position="798"/>
        <end position="822"/>
    </location>
</feature>
<accession>A0A327QL61</accession>
<dbReference type="InterPro" id="IPR036942">
    <property type="entry name" value="Beta-barrel_TonB_sf"/>
</dbReference>
<keyword evidence="13" id="KW-0675">Receptor</keyword>
<dbReference type="GO" id="GO:0044718">
    <property type="term" value="P:siderophore transmembrane transport"/>
    <property type="evidence" value="ECO:0007669"/>
    <property type="project" value="TreeGrafter"/>
</dbReference>
<dbReference type="GO" id="GO:0015344">
    <property type="term" value="F:siderophore uptake transmembrane transporter activity"/>
    <property type="evidence" value="ECO:0007669"/>
    <property type="project" value="TreeGrafter"/>
</dbReference>
<dbReference type="SUPFAM" id="SSF49464">
    <property type="entry name" value="Carboxypeptidase regulatory domain-like"/>
    <property type="match status" value="1"/>
</dbReference>
<evidence type="ECO:0000256" key="5">
    <source>
        <dbReference type="ARBA" id="ARBA00022729"/>
    </source>
</evidence>
<keyword evidence="5 10" id="KW-0732">Signal</keyword>
<dbReference type="InterPro" id="IPR008969">
    <property type="entry name" value="CarboxyPept-like_regulatory"/>
</dbReference>
<dbReference type="Gene3D" id="2.60.40.1120">
    <property type="entry name" value="Carboxypeptidase-like, regulatory domain"/>
    <property type="match status" value="1"/>
</dbReference>
<name>A0A327QL61_9BACT</name>
<dbReference type="PANTHER" id="PTHR30069:SF29">
    <property type="entry name" value="HEMOGLOBIN AND HEMOGLOBIN-HAPTOGLOBIN-BINDING PROTEIN 1-RELATED"/>
    <property type="match status" value="1"/>
</dbReference>
<comment type="caution">
    <text evidence="13">The sequence shown here is derived from an EMBL/GenBank/DDBJ whole genome shotgun (WGS) entry which is preliminary data.</text>
</comment>
<gene>
    <name evidence="13" type="ORF">LX64_02434</name>
</gene>
<evidence type="ECO:0000259" key="12">
    <source>
        <dbReference type="Pfam" id="PF14905"/>
    </source>
</evidence>
<evidence type="ECO:0000313" key="13">
    <source>
        <dbReference type="EMBL" id="RAJ05279.1"/>
    </source>
</evidence>
<feature type="domain" description="Outer membrane protein beta-barrel" evidence="12">
    <location>
        <begin position="375"/>
        <end position="786"/>
    </location>
</feature>
<evidence type="ECO:0000256" key="3">
    <source>
        <dbReference type="ARBA" id="ARBA00022452"/>
    </source>
</evidence>
<reference evidence="13 14" key="1">
    <citation type="submission" date="2018-06" db="EMBL/GenBank/DDBJ databases">
        <title>Genomic Encyclopedia of Archaeal and Bacterial Type Strains, Phase II (KMG-II): from individual species to whole genera.</title>
        <authorList>
            <person name="Goeker M."/>
        </authorList>
    </citation>
    <scope>NUCLEOTIDE SEQUENCE [LARGE SCALE GENOMIC DNA]</scope>
    <source>
        <strain evidence="13 14">DSM 23857</strain>
    </source>
</reference>
<dbReference type="Gene3D" id="2.170.130.10">
    <property type="entry name" value="TonB-dependent receptor, plug domain"/>
    <property type="match status" value="1"/>
</dbReference>
<evidence type="ECO:0000256" key="9">
    <source>
        <dbReference type="SAM" id="MobiDB-lite"/>
    </source>
</evidence>
<keyword evidence="6 8" id="KW-0472">Membrane</keyword>
<feature type="domain" description="TonB-dependent receptor plug" evidence="11">
    <location>
        <begin position="133"/>
        <end position="221"/>
    </location>
</feature>
<dbReference type="SUPFAM" id="SSF56935">
    <property type="entry name" value="Porins"/>
    <property type="match status" value="1"/>
</dbReference>
<keyword evidence="3 8" id="KW-1134">Transmembrane beta strand</keyword>
<evidence type="ECO:0000313" key="14">
    <source>
        <dbReference type="Proteomes" id="UP000249547"/>
    </source>
</evidence>
<keyword evidence="14" id="KW-1185">Reference proteome</keyword>
<dbReference type="RefSeq" id="WP_111597884.1">
    <property type="nucleotide sequence ID" value="NZ_QLLL01000004.1"/>
</dbReference>